<evidence type="ECO:0000256" key="5">
    <source>
        <dbReference type="ARBA" id="ARBA00022840"/>
    </source>
</evidence>
<dbReference type="InterPro" id="IPR013986">
    <property type="entry name" value="DExx_box_DNA_helicase_dom_sf"/>
</dbReference>
<dbReference type="PANTHER" id="PTHR11070">
    <property type="entry name" value="UVRD / RECB / PCRA DNA HELICASE FAMILY MEMBER"/>
    <property type="match status" value="1"/>
</dbReference>
<evidence type="ECO:0000256" key="9">
    <source>
        <dbReference type="ARBA" id="ARBA00034808"/>
    </source>
</evidence>
<feature type="domain" description="UvrD-like helicase C-terminal" evidence="14">
    <location>
        <begin position="349"/>
        <end position="622"/>
    </location>
</feature>
<evidence type="ECO:0000256" key="1">
    <source>
        <dbReference type="ARBA" id="ARBA00009922"/>
    </source>
</evidence>
<dbReference type="InterPro" id="IPR014017">
    <property type="entry name" value="DNA_helicase_UvrD-like_C"/>
</dbReference>
<feature type="region of interest" description="Disordered" evidence="12">
    <location>
        <begin position="710"/>
        <end position="731"/>
    </location>
</feature>
<keyword evidence="6" id="KW-0238">DNA-binding</keyword>
<keyword evidence="7" id="KW-0413">Isomerase</keyword>
<dbReference type="GO" id="GO:0003677">
    <property type="term" value="F:DNA binding"/>
    <property type="evidence" value="ECO:0007669"/>
    <property type="project" value="UniProtKB-KW"/>
</dbReference>
<dbReference type="SUPFAM" id="SSF52540">
    <property type="entry name" value="P-loop containing nucleoside triphosphate hydrolases"/>
    <property type="match status" value="1"/>
</dbReference>
<evidence type="ECO:0000256" key="12">
    <source>
        <dbReference type="SAM" id="MobiDB-lite"/>
    </source>
</evidence>
<keyword evidence="3 11" id="KW-0378">Hydrolase</keyword>
<evidence type="ECO:0000313" key="15">
    <source>
        <dbReference type="EMBL" id="SBW07051.1"/>
    </source>
</evidence>
<accession>A0A212K5Q8</accession>
<dbReference type="Gene3D" id="3.40.50.300">
    <property type="entry name" value="P-loop containing nucleotide triphosphate hydrolases"/>
    <property type="match status" value="3"/>
</dbReference>
<keyword evidence="4 11" id="KW-0347">Helicase</keyword>
<dbReference type="Gene3D" id="1.10.486.10">
    <property type="entry name" value="PCRA, domain 4"/>
    <property type="match status" value="1"/>
</dbReference>
<dbReference type="InterPro" id="IPR000212">
    <property type="entry name" value="DNA_helicase_UvrD/REP"/>
</dbReference>
<evidence type="ECO:0000256" key="2">
    <source>
        <dbReference type="ARBA" id="ARBA00022741"/>
    </source>
</evidence>
<organism evidence="15">
    <name type="scientific">uncultured Eubacteriales bacterium</name>
    <dbReference type="NCBI Taxonomy" id="172733"/>
    <lineage>
        <taxon>Bacteria</taxon>
        <taxon>Bacillati</taxon>
        <taxon>Bacillota</taxon>
        <taxon>Clostridia</taxon>
        <taxon>Eubacteriales</taxon>
        <taxon>environmental samples</taxon>
    </lineage>
</organism>
<sequence length="832" mass="93188">MLTQERAVQFCKARRAAIELDYMKLNPEQRKAVLATEGPLLLLAGAGSGKTTVLISRIANLIKYGRGSDSDEVADWVSDEDLEFLEEYVLSGGKTGPKGRQEELCKLDAAVPWSIIAITFTNKAAGELKARLERMLGPSANDVWASTFHSACVRILRRDIERLGFSGSFTIYDSADAERVVKDILKDFNIDDKAFPAKTILGYISRAKDAMKMGAEYVNECEKSGDFRLQKIAKVYDEYERRLKDANALDFDDIILHTVRLLQGFEDVREYYQRKFKYVLIDEYQDTNNLQYLLASALAGRYENICVVGDDDQSIYRFRGATIENILSFESQYKGARVIRLEQNYRSTKNILEASNAVIKNNMGRKGKELWTELGEGDKVQVYTAMNENDEAQYVAAQILSNFSQGRRWRDHAVLYRMNAQSNQMEIAFKRNGIPYRIIGGTRFFDRAEVKDMLAYLSVLNNPHDDLRLQRIINNPPRGIGTTTVERAQAIATQEGKSLWNVIRAPMEHPELQKAAAKLSIFTALMDELNGLLGELSLPDFYEELIIRTGYGIMLEQKNTVEDRTRLENVRELLTSINGYLENAAEPNLSGFLDEIALYTDLDNHDPNEDCAVMMTMHSAKGLEFPVVFVVGVEEGIFPGIRAIGEMEEMEEERRLCYVAMTRAKEKLYLTCAAQRMLFGRTSNNRPSRFVGEIPGDFVEKSGRSYLSENSDFDEGWKPAPTSVEKKPSAAGGYRSGGYDRGYSIGEHSAQGGGANERKTARPSTAVGGIKSAGAALPEYQRGEMVTHKAFGNGMVVSVQKMGGDALIEIAFDNVGTKKLMLKSAAQHMSKI</sequence>
<evidence type="ECO:0000259" key="14">
    <source>
        <dbReference type="PROSITE" id="PS51217"/>
    </source>
</evidence>
<dbReference type="EMBL" id="FLUN01000001">
    <property type="protein sequence ID" value="SBW07051.1"/>
    <property type="molecule type" value="Genomic_DNA"/>
</dbReference>
<dbReference type="PROSITE" id="PS51217">
    <property type="entry name" value="UVRD_HELICASE_CTER"/>
    <property type="match status" value="1"/>
</dbReference>
<dbReference type="GO" id="GO:0005524">
    <property type="term" value="F:ATP binding"/>
    <property type="evidence" value="ECO:0007669"/>
    <property type="project" value="UniProtKB-UniRule"/>
</dbReference>
<dbReference type="Pfam" id="PF13361">
    <property type="entry name" value="UvrD_C"/>
    <property type="match status" value="1"/>
</dbReference>
<gene>
    <name evidence="15" type="primary">pcrA</name>
    <name evidence="15" type="ORF">KL86CLO1_12250</name>
</gene>
<dbReference type="InterPro" id="IPR014016">
    <property type="entry name" value="UvrD-like_ATP-bd"/>
</dbReference>
<keyword evidence="5 11" id="KW-0067">ATP-binding</keyword>
<dbReference type="Pfam" id="PF21196">
    <property type="entry name" value="PcrA_UvrD_tudor"/>
    <property type="match status" value="1"/>
</dbReference>
<feature type="domain" description="UvrD-like helicase ATP-binding" evidence="13">
    <location>
        <begin position="23"/>
        <end position="348"/>
    </location>
</feature>
<feature type="region of interest" description="Disordered" evidence="12">
    <location>
        <begin position="745"/>
        <end position="767"/>
    </location>
</feature>
<feature type="binding site" evidence="11">
    <location>
        <begin position="44"/>
        <end position="51"/>
    </location>
    <ligand>
        <name>ATP</name>
        <dbReference type="ChEBI" id="CHEBI:30616"/>
    </ligand>
</feature>
<dbReference type="EC" id="5.6.2.4" evidence="9"/>
<dbReference type="Gene3D" id="1.10.10.160">
    <property type="match status" value="1"/>
</dbReference>
<comment type="catalytic activity">
    <reaction evidence="10">
        <text>ATP + H2O = ADP + phosphate + H(+)</text>
        <dbReference type="Rhea" id="RHEA:13065"/>
        <dbReference type="ChEBI" id="CHEBI:15377"/>
        <dbReference type="ChEBI" id="CHEBI:15378"/>
        <dbReference type="ChEBI" id="CHEBI:30616"/>
        <dbReference type="ChEBI" id="CHEBI:43474"/>
        <dbReference type="ChEBI" id="CHEBI:456216"/>
        <dbReference type="EC" id="5.6.2.4"/>
    </reaction>
</comment>
<name>A0A212K5Q8_9FIRM</name>
<evidence type="ECO:0000259" key="13">
    <source>
        <dbReference type="PROSITE" id="PS51198"/>
    </source>
</evidence>
<evidence type="ECO:0000256" key="8">
    <source>
        <dbReference type="ARBA" id="ARBA00034617"/>
    </source>
</evidence>
<evidence type="ECO:0000256" key="7">
    <source>
        <dbReference type="ARBA" id="ARBA00023235"/>
    </source>
</evidence>
<evidence type="ECO:0000256" key="4">
    <source>
        <dbReference type="ARBA" id="ARBA00022806"/>
    </source>
</evidence>
<protein>
    <recommendedName>
        <fullName evidence="9">DNA 3'-5' helicase</fullName>
        <ecNumber evidence="9">5.6.2.4</ecNumber>
    </recommendedName>
</protein>
<dbReference type="CDD" id="cd17932">
    <property type="entry name" value="DEXQc_UvrD"/>
    <property type="match status" value="1"/>
</dbReference>
<keyword evidence="2 11" id="KW-0547">Nucleotide-binding</keyword>
<proteinExistence type="inferred from homology"/>
<evidence type="ECO:0000256" key="10">
    <source>
        <dbReference type="ARBA" id="ARBA00048988"/>
    </source>
</evidence>
<dbReference type="GO" id="GO:0033202">
    <property type="term" value="C:DNA helicase complex"/>
    <property type="evidence" value="ECO:0007669"/>
    <property type="project" value="TreeGrafter"/>
</dbReference>
<dbReference type="AlphaFoldDB" id="A0A212K5Q8"/>
<comment type="catalytic activity">
    <reaction evidence="8">
        <text>Couples ATP hydrolysis with the unwinding of duplex DNA by translocating in the 3'-5' direction.</text>
        <dbReference type="EC" id="5.6.2.4"/>
    </reaction>
</comment>
<comment type="similarity">
    <text evidence="1">Belongs to the helicase family. UvrD subfamily.</text>
</comment>
<evidence type="ECO:0000256" key="3">
    <source>
        <dbReference type="ARBA" id="ARBA00022801"/>
    </source>
</evidence>
<dbReference type="PROSITE" id="PS51198">
    <property type="entry name" value="UVRD_HELICASE_ATP_BIND"/>
    <property type="match status" value="1"/>
</dbReference>
<dbReference type="GO" id="GO:0043138">
    <property type="term" value="F:3'-5' DNA helicase activity"/>
    <property type="evidence" value="ECO:0007669"/>
    <property type="project" value="UniProtKB-EC"/>
</dbReference>
<dbReference type="GO" id="GO:0005829">
    <property type="term" value="C:cytosol"/>
    <property type="evidence" value="ECO:0007669"/>
    <property type="project" value="TreeGrafter"/>
</dbReference>
<dbReference type="InterPro" id="IPR027417">
    <property type="entry name" value="P-loop_NTPase"/>
</dbReference>
<dbReference type="GO" id="GO:0000725">
    <property type="term" value="P:recombinational repair"/>
    <property type="evidence" value="ECO:0007669"/>
    <property type="project" value="TreeGrafter"/>
</dbReference>
<evidence type="ECO:0000256" key="11">
    <source>
        <dbReference type="PROSITE-ProRule" id="PRU00560"/>
    </source>
</evidence>
<dbReference type="GO" id="GO:0016887">
    <property type="term" value="F:ATP hydrolysis activity"/>
    <property type="evidence" value="ECO:0007669"/>
    <property type="project" value="RHEA"/>
</dbReference>
<dbReference type="PANTHER" id="PTHR11070:SF2">
    <property type="entry name" value="ATP-DEPENDENT DNA HELICASE SRS2"/>
    <property type="match status" value="1"/>
</dbReference>
<evidence type="ECO:0000256" key="6">
    <source>
        <dbReference type="ARBA" id="ARBA00023125"/>
    </source>
</evidence>
<dbReference type="Pfam" id="PF00580">
    <property type="entry name" value="UvrD-helicase"/>
    <property type="match status" value="2"/>
</dbReference>
<reference evidence="15" key="1">
    <citation type="submission" date="2016-04" db="EMBL/GenBank/DDBJ databases">
        <authorList>
            <person name="Evans L.H."/>
            <person name="Alamgir A."/>
            <person name="Owens N."/>
            <person name="Weber N.D."/>
            <person name="Virtaneva K."/>
            <person name="Barbian K."/>
            <person name="Babar A."/>
            <person name="Rosenke K."/>
        </authorList>
    </citation>
    <scope>NUCLEOTIDE SEQUENCE</scope>
    <source>
        <strain evidence="15">86</strain>
    </source>
</reference>